<comment type="caution">
    <text evidence="2">The sequence shown here is derived from an EMBL/GenBank/DDBJ whole genome shotgun (WGS) entry which is preliminary data.</text>
</comment>
<organism evidence="2 3">
    <name type="scientific">Kipferlia bialata</name>
    <dbReference type="NCBI Taxonomy" id="797122"/>
    <lineage>
        <taxon>Eukaryota</taxon>
        <taxon>Metamonada</taxon>
        <taxon>Carpediemonas-like organisms</taxon>
        <taxon>Kipferlia</taxon>
    </lineage>
</organism>
<evidence type="ECO:0000313" key="2">
    <source>
        <dbReference type="EMBL" id="GIQ90503.1"/>
    </source>
</evidence>
<dbReference type="OrthoDB" id="48943at2759"/>
<keyword evidence="3" id="KW-1185">Reference proteome</keyword>
<feature type="non-terminal residue" evidence="2">
    <location>
        <position position="188"/>
    </location>
</feature>
<sequence length="188" mass="20321">YMAVTLFGQLFTHLATLHMASYVVDSDLGRTITSLAGSVKPFETKFSPSMMNTVIFLVSTFLDLSVILVNYAGAPYMQPIVHYFADSAAMDTFRDDLATSVVARHSGSLTSTDVEALFDQECYVVWLTTSSNSIAKRCLPDSDTISEATDAASTIITNFLTSIVGQSTGTIALTSVIDGWQFILSLSL</sequence>
<accession>A0A9K3DAY7</accession>
<proteinExistence type="predicted"/>
<feature type="transmembrane region" description="Helical" evidence="1">
    <location>
        <begin position="50"/>
        <end position="72"/>
    </location>
</feature>
<keyword evidence="1" id="KW-0812">Transmembrane</keyword>
<reference evidence="2 3" key="1">
    <citation type="journal article" date="2018" name="PLoS ONE">
        <title>The draft genome of Kipferlia bialata reveals reductive genome evolution in fornicate parasites.</title>
        <authorList>
            <person name="Tanifuji G."/>
            <person name="Takabayashi S."/>
            <person name="Kume K."/>
            <person name="Takagi M."/>
            <person name="Nakayama T."/>
            <person name="Kamikawa R."/>
            <person name="Inagaki Y."/>
            <person name="Hashimoto T."/>
        </authorList>
    </citation>
    <scope>NUCLEOTIDE SEQUENCE [LARGE SCALE GENOMIC DNA]</scope>
    <source>
        <strain evidence="2">NY0173</strain>
    </source>
</reference>
<protein>
    <submittedName>
        <fullName evidence="2">Uncharacterized protein</fullName>
    </submittedName>
</protein>
<keyword evidence="1" id="KW-1133">Transmembrane helix</keyword>
<evidence type="ECO:0000256" key="1">
    <source>
        <dbReference type="SAM" id="Phobius"/>
    </source>
</evidence>
<name>A0A9K3DAY7_9EUKA</name>
<keyword evidence="1" id="KW-0472">Membrane</keyword>
<evidence type="ECO:0000313" key="3">
    <source>
        <dbReference type="Proteomes" id="UP000265618"/>
    </source>
</evidence>
<dbReference type="Proteomes" id="UP000265618">
    <property type="component" value="Unassembled WGS sequence"/>
</dbReference>
<dbReference type="AlphaFoldDB" id="A0A9K3DAY7"/>
<dbReference type="EMBL" id="BDIP01006264">
    <property type="protein sequence ID" value="GIQ90503.1"/>
    <property type="molecule type" value="Genomic_DNA"/>
</dbReference>
<gene>
    <name evidence="2" type="ORF">KIPB_013322</name>
</gene>
<feature type="non-terminal residue" evidence="2">
    <location>
        <position position="1"/>
    </location>
</feature>